<comment type="catalytic activity">
    <reaction evidence="16">
        <text>a CDP-1,2-diacyl-sn-glycerol + sn-glycerol 3-phosphate = a 1,2-diacyl-sn-glycero-3-phospho-(1'-sn-glycero-3'-phosphate) + CMP + H(+)</text>
        <dbReference type="Rhea" id="RHEA:12593"/>
        <dbReference type="ChEBI" id="CHEBI:15378"/>
        <dbReference type="ChEBI" id="CHEBI:57597"/>
        <dbReference type="ChEBI" id="CHEBI:58332"/>
        <dbReference type="ChEBI" id="CHEBI:60110"/>
        <dbReference type="ChEBI" id="CHEBI:60377"/>
        <dbReference type="EC" id="2.7.8.5"/>
    </reaction>
</comment>
<evidence type="ECO:0000256" key="18">
    <source>
        <dbReference type="RuleBase" id="RU003750"/>
    </source>
</evidence>
<comment type="pathway">
    <text evidence="4">Lipid metabolism.</text>
</comment>
<feature type="transmembrane region" description="Helical" evidence="19">
    <location>
        <begin position="84"/>
        <end position="109"/>
    </location>
</feature>
<evidence type="ECO:0000256" key="12">
    <source>
        <dbReference type="ARBA" id="ARBA00023098"/>
    </source>
</evidence>
<dbReference type="NCBIfam" id="TIGR00560">
    <property type="entry name" value="pgsA"/>
    <property type="match status" value="1"/>
</dbReference>
<comment type="similarity">
    <text evidence="5 18">Belongs to the CDP-alcohol phosphatidyltransferase class-I family.</text>
</comment>
<accession>A0A2T4RXP7</accession>
<feature type="non-terminal residue" evidence="20">
    <location>
        <position position="118"/>
    </location>
</feature>
<evidence type="ECO:0000256" key="8">
    <source>
        <dbReference type="ARBA" id="ARBA00022516"/>
    </source>
</evidence>
<evidence type="ECO:0000256" key="6">
    <source>
        <dbReference type="ARBA" id="ARBA00013170"/>
    </source>
</evidence>
<dbReference type="EC" id="2.7.8.5" evidence="6 17"/>
<evidence type="ECO:0000256" key="4">
    <source>
        <dbReference type="ARBA" id="ARBA00005189"/>
    </source>
</evidence>
<comment type="pathway">
    <text evidence="3">Phospholipid metabolism; phosphatidylglycerol biosynthesis; phosphatidylglycerol from CDP-diacylglycerol: step 1/2.</text>
</comment>
<dbReference type="RefSeq" id="WP_107644806.1">
    <property type="nucleotide sequence ID" value="NZ_PZHR01001212.1"/>
</dbReference>
<dbReference type="InterPro" id="IPR048254">
    <property type="entry name" value="CDP_ALCOHOL_P_TRANSF_CS"/>
</dbReference>
<evidence type="ECO:0000256" key="13">
    <source>
        <dbReference type="ARBA" id="ARBA00023136"/>
    </source>
</evidence>
<name>A0A2T4RXP7_9STAP</name>
<dbReference type="InterPro" id="IPR043130">
    <property type="entry name" value="CDP-OH_PTrfase_TM_dom"/>
</dbReference>
<evidence type="ECO:0000256" key="19">
    <source>
        <dbReference type="SAM" id="Phobius"/>
    </source>
</evidence>
<evidence type="ECO:0000256" key="11">
    <source>
        <dbReference type="ARBA" id="ARBA00022989"/>
    </source>
</evidence>
<comment type="caution">
    <text evidence="20">The sequence shown here is derived from an EMBL/GenBank/DDBJ whole genome shotgun (WGS) entry which is preliminary data.</text>
</comment>
<dbReference type="PROSITE" id="PS00379">
    <property type="entry name" value="CDP_ALCOHOL_P_TRANSF"/>
    <property type="match status" value="1"/>
</dbReference>
<proteinExistence type="inferred from homology"/>
<dbReference type="UniPathway" id="UPA00084">
    <property type="reaction ID" value="UER00503"/>
</dbReference>
<organism evidence="20 21">
    <name type="scientific">Staphylococcus nepalensis</name>
    <dbReference type="NCBI Taxonomy" id="214473"/>
    <lineage>
        <taxon>Bacteria</taxon>
        <taxon>Bacillati</taxon>
        <taxon>Bacillota</taxon>
        <taxon>Bacilli</taxon>
        <taxon>Bacillales</taxon>
        <taxon>Staphylococcaceae</taxon>
        <taxon>Staphylococcus</taxon>
    </lineage>
</organism>
<evidence type="ECO:0000256" key="17">
    <source>
        <dbReference type="NCBIfam" id="TIGR00560"/>
    </source>
</evidence>
<comment type="subcellular location">
    <subcellularLocation>
        <location evidence="2">Membrane</location>
        <topology evidence="2">Multi-pass membrane protein</topology>
    </subcellularLocation>
</comment>
<keyword evidence="15" id="KW-1208">Phospholipid metabolism</keyword>
<keyword evidence="12" id="KW-0443">Lipid metabolism</keyword>
<dbReference type="AlphaFoldDB" id="A0A2T4RXP7"/>
<dbReference type="InterPro" id="IPR000462">
    <property type="entry name" value="CDP-OH_P_trans"/>
</dbReference>
<evidence type="ECO:0000256" key="15">
    <source>
        <dbReference type="ARBA" id="ARBA00023264"/>
    </source>
</evidence>
<gene>
    <name evidence="20" type="primary">pgsA</name>
    <name evidence="20" type="ORF">BUZ61_19610</name>
</gene>
<dbReference type="PANTHER" id="PTHR14269:SF62">
    <property type="entry name" value="CDP-DIACYLGLYCEROL--GLYCEROL-3-PHOSPHATE 3-PHOSPHATIDYLTRANSFERASE 1, CHLOROPLASTIC"/>
    <property type="match status" value="1"/>
</dbReference>
<feature type="transmembrane region" description="Helical" evidence="19">
    <location>
        <begin position="43"/>
        <end position="64"/>
    </location>
</feature>
<dbReference type="Gene3D" id="1.20.120.1760">
    <property type="match status" value="1"/>
</dbReference>
<evidence type="ECO:0000256" key="14">
    <source>
        <dbReference type="ARBA" id="ARBA00023209"/>
    </source>
</evidence>
<keyword evidence="8" id="KW-0444">Lipid biosynthesis</keyword>
<feature type="transmembrane region" description="Helical" evidence="19">
    <location>
        <begin position="12"/>
        <end position="31"/>
    </location>
</feature>
<reference evidence="20 21" key="1">
    <citation type="journal article" date="2016" name="Front. Microbiol.">
        <title>Comprehensive Phylogenetic Analysis of Bovine Non-aureus Staphylococci Species Based on Whole-Genome Sequencing.</title>
        <authorList>
            <person name="Naushad S."/>
            <person name="Barkema H.W."/>
            <person name="Luby C."/>
            <person name="Condas L.A."/>
            <person name="Nobrega D.B."/>
            <person name="Carson D.A."/>
            <person name="De Buck J."/>
        </authorList>
    </citation>
    <scope>NUCLEOTIDE SEQUENCE [LARGE SCALE GENOMIC DNA]</scope>
    <source>
        <strain evidence="20 21">SNUC 4337</strain>
    </source>
</reference>
<evidence type="ECO:0000256" key="2">
    <source>
        <dbReference type="ARBA" id="ARBA00004141"/>
    </source>
</evidence>
<evidence type="ECO:0000256" key="5">
    <source>
        <dbReference type="ARBA" id="ARBA00010441"/>
    </source>
</evidence>
<dbReference type="InterPro" id="IPR004570">
    <property type="entry name" value="Phosphatidylglycerol_P_synth"/>
</dbReference>
<keyword evidence="14" id="KW-0594">Phospholipid biosynthesis</keyword>
<evidence type="ECO:0000313" key="20">
    <source>
        <dbReference type="EMBL" id="PTK34991.1"/>
    </source>
</evidence>
<evidence type="ECO:0000256" key="16">
    <source>
        <dbReference type="ARBA" id="ARBA00048586"/>
    </source>
</evidence>
<keyword evidence="10 19" id="KW-0812">Transmembrane</keyword>
<comment type="function">
    <text evidence="1">This protein catalyzes the committed step to the synthesis of the acidic phospholipids.</text>
</comment>
<dbReference type="GO" id="GO:0008444">
    <property type="term" value="F:CDP-diacylglycerol-glycerol-3-phosphate 3-phosphatidyltransferase activity"/>
    <property type="evidence" value="ECO:0007669"/>
    <property type="project" value="UniProtKB-UniRule"/>
</dbReference>
<dbReference type="PANTHER" id="PTHR14269">
    <property type="entry name" value="CDP-DIACYLGLYCEROL--GLYCEROL-3-PHOSPHATE 3-PHOSPHATIDYLTRANSFERASE-RELATED"/>
    <property type="match status" value="1"/>
</dbReference>
<dbReference type="Pfam" id="PF01066">
    <property type="entry name" value="CDP-OH_P_transf"/>
    <property type="match status" value="1"/>
</dbReference>
<dbReference type="InterPro" id="IPR050324">
    <property type="entry name" value="CDP-alcohol_PTase-I"/>
</dbReference>
<evidence type="ECO:0000256" key="7">
    <source>
        <dbReference type="ARBA" id="ARBA00014944"/>
    </source>
</evidence>
<evidence type="ECO:0000256" key="1">
    <source>
        <dbReference type="ARBA" id="ARBA00003973"/>
    </source>
</evidence>
<dbReference type="EMBL" id="PZHR01001212">
    <property type="protein sequence ID" value="PTK34991.1"/>
    <property type="molecule type" value="Genomic_DNA"/>
</dbReference>
<sequence length="118" mass="13109">MNLPNQITIFRVILIPVFILFALVDFGFGNMTFIGSHSIRIEFFISGLIFIIASLSDFADGYLARKWNLVTNMGKFFDPLADKLLVASALIVLVQLDLTNSVVAIIIIAREFAVTGLR</sequence>
<dbReference type="OrthoDB" id="9796672at2"/>
<keyword evidence="11 19" id="KW-1133">Transmembrane helix</keyword>
<dbReference type="GO" id="GO:0006655">
    <property type="term" value="P:phosphatidylglycerol biosynthetic process"/>
    <property type="evidence" value="ECO:0007669"/>
    <property type="project" value="UniProtKB-UniPathway"/>
</dbReference>
<dbReference type="Proteomes" id="UP000240400">
    <property type="component" value="Unassembled WGS sequence"/>
</dbReference>
<dbReference type="GO" id="GO:0016020">
    <property type="term" value="C:membrane"/>
    <property type="evidence" value="ECO:0007669"/>
    <property type="project" value="UniProtKB-SubCell"/>
</dbReference>
<evidence type="ECO:0000313" key="21">
    <source>
        <dbReference type="Proteomes" id="UP000240400"/>
    </source>
</evidence>
<evidence type="ECO:0000256" key="9">
    <source>
        <dbReference type="ARBA" id="ARBA00022679"/>
    </source>
</evidence>
<protein>
    <recommendedName>
        <fullName evidence="7 17">CDP-diacylglycerol--glycerol-3-phosphate 3-phosphatidyltransferase</fullName>
        <ecNumber evidence="6 17">2.7.8.5</ecNumber>
    </recommendedName>
</protein>
<keyword evidence="9 18" id="KW-0808">Transferase</keyword>
<keyword evidence="13 19" id="KW-0472">Membrane</keyword>
<evidence type="ECO:0000256" key="10">
    <source>
        <dbReference type="ARBA" id="ARBA00022692"/>
    </source>
</evidence>
<evidence type="ECO:0000256" key="3">
    <source>
        <dbReference type="ARBA" id="ARBA00005042"/>
    </source>
</evidence>